<dbReference type="SMART" id="SM00386">
    <property type="entry name" value="HAT"/>
    <property type="match status" value="4"/>
</dbReference>
<keyword evidence="4" id="KW-0508">mRNA splicing</keyword>
<dbReference type="GeneID" id="25253786"/>
<gene>
    <name evidence="8" type="ORF">ETH_00023370</name>
</gene>
<dbReference type="Gene3D" id="1.25.40.10">
    <property type="entry name" value="Tetratricopeptide repeat domain"/>
    <property type="match status" value="2"/>
</dbReference>
<dbReference type="GO" id="GO:0030627">
    <property type="term" value="F:pre-mRNA 5'-splice site binding"/>
    <property type="evidence" value="ECO:0007669"/>
    <property type="project" value="TreeGrafter"/>
</dbReference>
<protein>
    <submittedName>
        <fullName evidence="8">PRPF39 protein, related, related</fullName>
    </submittedName>
</protein>
<evidence type="ECO:0000256" key="7">
    <source>
        <dbReference type="SAM" id="MobiDB-lite"/>
    </source>
</evidence>
<evidence type="ECO:0000313" key="8">
    <source>
        <dbReference type="EMBL" id="CDJ45222.1"/>
    </source>
</evidence>
<evidence type="ECO:0000256" key="1">
    <source>
        <dbReference type="ARBA" id="ARBA00004123"/>
    </source>
</evidence>
<reference evidence="8" key="2">
    <citation type="submission" date="2013-10" db="EMBL/GenBank/DDBJ databases">
        <authorList>
            <person name="Aslett M."/>
        </authorList>
    </citation>
    <scope>NUCLEOTIDE SEQUENCE [LARGE SCALE GENOMIC DNA]</scope>
    <source>
        <strain evidence="8">Houghton</strain>
    </source>
</reference>
<dbReference type="InterPro" id="IPR059164">
    <property type="entry name" value="HAT_PRP39_C"/>
</dbReference>
<feature type="compositionally biased region" description="Low complexity" evidence="7">
    <location>
        <begin position="443"/>
        <end position="472"/>
    </location>
</feature>
<feature type="compositionally biased region" description="Acidic residues" evidence="7">
    <location>
        <begin position="67"/>
        <end position="76"/>
    </location>
</feature>
<keyword evidence="9" id="KW-1185">Reference proteome</keyword>
<feature type="region of interest" description="Disordered" evidence="7">
    <location>
        <begin position="27"/>
        <end position="83"/>
    </location>
</feature>
<dbReference type="GO" id="GO:0005685">
    <property type="term" value="C:U1 snRNP"/>
    <property type="evidence" value="ECO:0007669"/>
    <property type="project" value="TreeGrafter"/>
</dbReference>
<keyword evidence="3" id="KW-0677">Repeat</keyword>
<organism evidence="8 9">
    <name type="scientific">Eimeria tenella</name>
    <name type="common">Coccidian parasite</name>
    <dbReference type="NCBI Taxonomy" id="5802"/>
    <lineage>
        <taxon>Eukaryota</taxon>
        <taxon>Sar</taxon>
        <taxon>Alveolata</taxon>
        <taxon>Apicomplexa</taxon>
        <taxon>Conoidasida</taxon>
        <taxon>Coccidia</taxon>
        <taxon>Eucoccidiorida</taxon>
        <taxon>Eimeriorina</taxon>
        <taxon>Eimeriidae</taxon>
        <taxon>Eimeria</taxon>
    </lineage>
</organism>
<reference evidence="8" key="1">
    <citation type="submission" date="2013-10" db="EMBL/GenBank/DDBJ databases">
        <title>Genomic analysis of the causative agents of coccidiosis in chickens.</title>
        <authorList>
            <person name="Reid A.J."/>
            <person name="Blake D."/>
            <person name="Billington K."/>
            <person name="Browne H."/>
            <person name="Dunn M."/>
            <person name="Hung S."/>
            <person name="Kawahara F."/>
            <person name="Miranda-Saavedra D."/>
            <person name="Mourier T."/>
            <person name="Nagra H."/>
            <person name="Otto T.D."/>
            <person name="Rawlings N."/>
            <person name="Sanchez A."/>
            <person name="Sanders M."/>
            <person name="Subramaniam C."/>
            <person name="Tay Y."/>
            <person name="Dear P."/>
            <person name="Doerig C."/>
            <person name="Gruber A."/>
            <person name="Parkinson J."/>
            <person name="Shirley M."/>
            <person name="Wan K.L."/>
            <person name="Berriman M."/>
            <person name="Tomley F."/>
            <person name="Pain A."/>
        </authorList>
    </citation>
    <scope>NUCLEOTIDE SEQUENCE [LARGE SCALE GENOMIC DNA]</scope>
    <source>
        <strain evidence="8">Houghton</strain>
    </source>
</reference>
<dbReference type="GO" id="GO:0071004">
    <property type="term" value="C:U2-type prespliceosome"/>
    <property type="evidence" value="ECO:0007669"/>
    <property type="project" value="TreeGrafter"/>
</dbReference>
<evidence type="ECO:0000256" key="5">
    <source>
        <dbReference type="ARBA" id="ARBA00023242"/>
    </source>
</evidence>
<evidence type="ECO:0000256" key="4">
    <source>
        <dbReference type="ARBA" id="ARBA00023187"/>
    </source>
</evidence>
<keyword evidence="5" id="KW-0539">Nucleus</keyword>
<proteinExistence type="inferred from homology"/>
<dbReference type="VEuPathDB" id="ToxoDB:ETH2_1043500"/>
<dbReference type="GO" id="GO:0000395">
    <property type="term" value="P:mRNA 5'-splice site recognition"/>
    <property type="evidence" value="ECO:0007669"/>
    <property type="project" value="TreeGrafter"/>
</dbReference>
<keyword evidence="2" id="KW-0507">mRNA processing</keyword>
<comment type="similarity">
    <text evidence="6">Belongs to the PRP39 family.</text>
</comment>
<evidence type="ECO:0000256" key="6">
    <source>
        <dbReference type="ARBA" id="ARBA00038019"/>
    </source>
</evidence>
<accession>U6L480</accession>
<dbReference type="VEuPathDB" id="ToxoDB:ETH_00023370"/>
<dbReference type="SUPFAM" id="SSF48452">
    <property type="entry name" value="TPR-like"/>
    <property type="match status" value="2"/>
</dbReference>
<evidence type="ECO:0000313" key="9">
    <source>
        <dbReference type="Proteomes" id="UP000030747"/>
    </source>
</evidence>
<dbReference type="PANTHER" id="PTHR17204:SF5">
    <property type="entry name" value="PRE-MRNA-PROCESSING FACTOR 39"/>
    <property type="match status" value="1"/>
</dbReference>
<feature type="region of interest" description="Disordered" evidence="7">
    <location>
        <begin position="441"/>
        <end position="472"/>
    </location>
</feature>
<name>U6L480_EIMTE</name>
<feature type="compositionally biased region" description="Low complexity" evidence="7">
    <location>
        <begin position="37"/>
        <end position="46"/>
    </location>
</feature>
<sequence>MLPFPLGYLQQQQPCVPEPVDWEAAAKQYSAYRAPSQQQQQQQQQQPVEDYGGKRKGAKKGSKDMSDEAAETDDVAPPDAPAAEEATDDLGYLLRQADQNPYSYEALQALVCALSSAGPDRLEDYEQALERFLFEFPLLFGYWKKFARLQCDPKGDWNKCEEVFERSLEFVGHNPLIWAAYFEWMKDFACLPPHLVRARMDQAIQHAGAHWKAWPLWQCILDWEEEELFAAREKIAAAELGAPIEEALGCTDTADGENPPKEGLNSLLETNRQRMQTALQRLRLLYSQLLRTPLESSDLGWERLKTLVERGSRSSIKSRRGPRPGLAADGGLCGDGGPIKGASTLFDVYDLLGDELLPQLLQRLQQQKSATLEELQLPAEADHPTEQPVAADPAAARAAIKERVSTLASLNAVDRECWQLLRETLDTTLEQAAMRLPFERAVSSSSSSSSSSNSDTGNNTSSSSKCSPTTTSCKVKDLCRGPVASGAPNSGSSNGETSNTHRWFWHPDPLAPRRLQAWREYLDFEEKHAPGRLELLQRRCLEVCASYPEFWLRCARQRRQQGPEEALKLLEFGATKILKRRRDMACVYASQLEVCGRLKEAAEEFEALVRPPLDAASMKYFMALLQFSLRHPPDTAPDGLSHALLLLQEAAEKYRDNAPCAELLHLYRAKLVAFHSGDTKQAL</sequence>
<dbReference type="InterPro" id="IPR011990">
    <property type="entry name" value="TPR-like_helical_dom_sf"/>
</dbReference>
<dbReference type="GO" id="GO:0000243">
    <property type="term" value="C:commitment complex"/>
    <property type="evidence" value="ECO:0007669"/>
    <property type="project" value="TreeGrafter"/>
</dbReference>
<dbReference type="RefSeq" id="XP_013235969.1">
    <property type="nucleotide sequence ID" value="XM_013380515.1"/>
</dbReference>
<dbReference type="OrthoDB" id="346648at2759"/>
<dbReference type="Pfam" id="PF23240">
    <property type="entry name" value="HAT_PRP39_N"/>
    <property type="match status" value="1"/>
</dbReference>
<dbReference type="InterPro" id="IPR003107">
    <property type="entry name" value="HAT"/>
</dbReference>
<dbReference type="OMA" id="FQRACGY"/>
<dbReference type="EMBL" id="HG678089">
    <property type="protein sequence ID" value="CDJ45222.1"/>
    <property type="molecule type" value="Genomic_DNA"/>
</dbReference>
<evidence type="ECO:0000256" key="3">
    <source>
        <dbReference type="ARBA" id="ARBA00022737"/>
    </source>
</evidence>
<dbReference type="PANTHER" id="PTHR17204">
    <property type="entry name" value="PRE-MRNA PROCESSING PROTEIN PRP39-RELATED"/>
    <property type="match status" value="1"/>
</dbReference>
<dbReference type="AlphaFoldDB" id="U6L480"/>
<evidence type="ECO:0000256" key="2">
    <source>
        <dbReference type="ARBA" id="ARBA00022664"/>
    </source>
</evidence>
<dbReference type="Proteomes" id="UP000030747">
    <property type="component" value="Unassembled WGS sequence"/>
</dbReference>
<comment type="subcellular location">
    <subcellularLocation>
        <location evidence="1">Nucleus</location>
    </subcellularLocation>
</comment>
<dbReference type="Pfam" id="PF23241">
    <property type="entry name" value="HAT_PRP39_C"/>
    <property type="match status" value="1"/>
</dbReference>